<feature type="non-terminal residue" evidence="3">
    <location>
        <position position="152"/>
    </location>
</feature>
<keyword evidence="2" id="KW-0472">Membrane</keyword>
<dbReference type="Proteomes" id="UP001596025">
    <property type="component" value="Unassembled WGS sequence"/>
</dbReference>
<evidence type="ECO:0000256" key="1">
    <source>
        <dbReference type="SAM" id="MobiDB-lite"/>
    </source>
</evidence>
<keyword evidence="2" id="KW-0812">Transmembrane</keyword>
<accession>A0ABV9LKT1</accession>
<dbReference type="RefSeq" id="WP_387990412.1">
    <property type="nucleotide sequence ID" value="NZ_JBHSGR010000017.1"/>
</dbReference>
<feature type="region of interest" description="Disordered" evidence="1">
    <location>
        <begin position="125"/>
        <end position="152"/>
    </location>
</feature>
<feature type="transmembrane region" description="Helical" evidence="2">
    <location>
        <begin position="20"/>
        <end position="40"/>
    </location>
</feature>
<dbReference type="EMBL" id="JBHSGR010000017">
    <property type="protein sequence ID" value="MFC4694766.1"/>
    <property type="molecule type" value="Genomic_DNA"/>
</dbReference>
<protein>
    <submittedName>
        <fullName evidence="3">Uncharacterized protein</fullName>
    </submittedName>
</protein>
<proteinExistence type="predicted"/>
<keyword evidence="4" id="KW-1185">Reference proteome</keyword>
<feature type="compositionally biased region" description="Pro residues" evidence="1">
    <location>
        <begin position="130"/>
        <end position="144"/>
    </location>
</feature>
<evidence type="ECO:0000256" key="2">
    <source>
        <dbReference type="SAM" id="Phobius"/>
    </source>
</evidence>
<reference evidence="4" key="1">
    <citation type="journal article" date="2019" name="Int. J. Syst. Evol. Microbiol.">
        <title>The Global Catalogue of Microorganisms (GCM) 10K type strain sequencing project: providing services to taxonomists for standard genome sequencing and annotation.</title>
        <authorList>
            <consortium name="The Broad Institute Genomics Platform"/>
            <consortium name="The Broad Institute Genome Sequencing Center for Infectious Disease"/>
            <person name="Wu L."/>
            <person name="Ma J."/>
        </authorList>
    </citation>
    <scope>NUCLEOTIDE SEQUENCE [LARGE SCALE GENOMIC DNA]</scope>
    <source>
        <strain evidence="4">CCUG 62763</strain>
    </source>
</reference>
<comment type="caution">
    <text evidence="3">The sequence shown here is derived from an EMBL/GenBank/DDBJ whole genome shotgun (WGS) entry which is preliminary data.</text>
</comment>
<organism evidence="3 4">
    <name type="scientific">Geodermatophilus arenarius</name>
    <dbReference type="NCBI Taxonomy" id="1137990"/>
    <lineage>
        <taxon>Bacteria</taxon>
        <taxon>Bacillati</taxon>
        <taxon>Actinomycetota</taxon>
        <taxon>Actinomycetes</taxon>
        <taxon>Geodermatophilales</taxon>
        <taxon>Geodermatophilaceae</taxon>
        <taxon>Geodermatophilus</taxon>
    </lineage>
</organism>
<gene>
    <name evidence="3" type="ORF">ACFO3M_15315</name>
</gene>
<keyword evidence="2" id="KW-1133">Transmembrane helix</keyword>
<evidence type="ECO:0000313" key="3">
    <source>
        <dbReference type="EMBL" id="MFC4694766.1"/>
    </source>
</evidence>
<evidence type="ECO:0000313" key="4">
    <source>
        <dbReference type="Proteomes" id="UP001596025"/>
    </source>
</evidence>
<sequence length="152" mass="14463">MAGDPAAAAEPAPETAGQRFWWRVLMSFAVTGIVVSPLMATAGADVSGAVAGDRGTGVYSGDDAVAQPPTYARLTPSFGVPGTPDGFLFPGFGTTVSSQRATAGTGPSAGLTGIAGSVAAATTGAAAPAAPAPAAPAPADPAAPDPAGTSRP</sequence>
<name>A0ABV9LKT1_9ACTN</name>